<accession>A0A8T0GJW3</accession>
<organism evidence="1 2">
    <name type="scientific">Ceratodon purpureus</name>
    <name type="common">Fire moss</name>
    <name type="synonym">Dicranum purpureum</name>
    <dbReference type="NCBI Taxonomy" id="3225"/>
    <lineage>
        <taxon>Eukaryota</taxon>
        <taxon>Viridiplantae</taxon>
        <taxon>Streptophyta</taxon>
        <taxon>Embryophyta</taxon>
        <taxon>Bryophyta</taxon>
        <taxon>Bryophytina</taxon>
        <taxon>Bryopsida</taxon>
        <taxon>Dicranidae</taxon>
        <taxon>Pseudoditrichales</taxon>
        <taxon>Ditrichaceae</taxon>
        <taxon>Ceratodon</taxon>
    </lineage>
</organism>
<dbReference type="AlphaFoldDB" id="A0A8T0GJW3"/>
<keyword evidence="2" id="KW-1185">Reference proteome</keyword>
<name>A0A8T0GJW3_CERPU</name>
<proteinExistence type="predicted"/>
<sequence length="109" mass="12418">MFLCCEGFCMSEGVYGARVTRGLRGSQFQLNYSFFFIEEETVQSQSLSSAVDAAANEVLWFLFPDDCTRYVLLIFELRPKCRWTSSRTLRADHTLGSGLRASSMYNCLI</sequence>
<evidence type="ECO:0000313" key="2">
    <source>
        <dbReference type="Proteomes" id="UP000822688"/>
    </source>
</evidence>
<reference evidence="1" key="1">
    <citation type="submission" date="2020-06" db="EMBL/GenBank/DDBJ databases">
        <title>WGS assembly of Ceratodon purpureus strain R40.</title>
        <authorList>
            <person name="Carey S.B."/>
            <person name="Jenkins J."/>
            <person name="Shu S."/>
            <person name="Lovell J.T."/>
            <person name="Sreedasyam A."/>
            <person name="Maumus F."/>
            <person name="Tiley G.P."/>
            <person name="Fernandez-Pozo N."/>
            <person name="Barry K."/>
            <person name="Chen C."/>
            <person name="Wang M."/>
            <person name="Lipzen A."/>
            <person name="Daum C."/>
            <person name="Saski C.A."/>
            <person name="Payton A.C."/>
            <person name="Mcbreen J.C."/>
            <person name="Conrad R.E."/>
            <person name="Kollar L.M."/>
            <person name="Olsson S."/>
            <person name="Huttunen S."/>
            <person name="Landis J.B."/>
            <person name="Wickett N.J."/>
            <person name="Johnson M.G."/>
            <person name="Rensing S.A."/>
            <person name="Grimwood J."/>
            <person name="Schmutz J."/>
            <person name="Mcdaniel S.F."/>
        </authorList>
    </citation>
    <scope>NUCLEOTIDE SEQUENCE</scope>
    <source>
        <strain evidence="1">R40</strain>
    </source>
</reference>
<dbReference type="EMBL" id="CM026431">
    <property type="protein sequence ID" value="KAG0559303.1"/>
    <property type="molecule type" value="Genomic_DNA"/>
</dbReference>
<dbReference type="Proteomes" id="UP000822688">
    <property type="component" value="Chromosome 10"/>
</dbReference>
<evidence type="ECO:0000313" key="1">
    <source>
        <dbReference type="EMBL" id="KAG0559303.1"/>
    </source>
</evidence>
<comment type="caution">
    <text evidence="1">The sequence shown here is derived from an EMBL/GenBank/DDBJ whole genome shotgun (WGS) entry which is preliminary data.</text>
</comment>
<protein>
    <submittedName>
        <fullName evidence="1">Uncharacterized protein</fullName>
    </submittedName>
</protein>
<gene>
    <name evidence="1" type="ORF">KC19_10G095100</name>
</gene>